<dbReference type="Proteomes" id="UP000027135">
    <property type="component" value="Unassembled WGS sequence"/>
</dbReference>
<organism evidence="1 2">
    <name type="scientific">Zootermopsis nevadensis</name>
    <name type="common">Dampwood termite</name>
    <dbReference type="NCBI Taxonomy" id="136037"/>
    <lineage>
        <taxon>Eukaryota</taxon>
        <taxon>Metazoa</taxon>
        <taxon>Ecdysozoa</taxon>
        <taxon>Arthropoda</taxon>
        <taxon>Hexapoda</taxon>
        <taxon>Insecta</taxon>
        <taxon>Pterygota</taxon>
        <taxon>Neoptera</taxon>
        <taxon>Polyneoptera</taxon>
        <taxon>Dictyoptera</taxon>
        <taxon>Blattodea</taxon>
        <taxon>Blattoidea</taxon>
        <taxon>Termitoidae</taxon>
        <taxon>Termopsidae</taxon>
        <taxon>Zootermopsis</taxon>
    </lineage>
</organism>
<dbReference type="EMBL" id="KK852567">
    <property type="protein sequence ID" value="KDR21206.1"/>
    <property type="molecule type" value="Genomic_DNA"/>
</dbReference>
<proteinExistence type="predicted"/>
<dbReference type="AlphaFoldDB" id="A0A067RBH6"/>
<reference evidence="1 2" key="1">
    <citation type="journal article" date="2014" name="Nat. Commun.">
        <title>Molecular traces of alternative social organization in a termite genome.</title>
        <authorList>
            <person name="Terrapon N."/>
            <person name="Li C."/>
            <person name="Robertson H.M."/>
            <person name="Ji L."/>
            <person name="Meng X."/>
            <person name="Booth W."/>
            <person name="Chen Z."/>
            <person name="Childers C.P."/>
            <person name="Glastad K.M."/>
            <person name="Gokhale K."/>
            <person name="Gowin J."/>
            <person name="Gronenberg W."/>
            <person name="Hermansen R.A."/>
            <person name="Hu H."/>
            <person name="Hunt B.G."/>
            <person name="Huylmans A.K."/>
            <person name="Khalil S.M."/>
            <person name="Mitchell R.D."/>
            <person name="Munoz-Torres M.C."/>
            <person name="Mustard J.A."/>
            <person name="Pan H."/>
            <person name="Reese J.T."/>
            <person name="Scharf M.E."/>
            <person name="Sun F."/>
            <person name="Vogel H."/>
            <person name="Xiao J."/>
            <person name="Yang W."/>
            <person name="Yang Z."/>
            <person name="Yang Z."/>
            <person name="Zhou J."/>
            <person name="Zhu J."/>
            <person name="Brent C.S."/>
            <person name="Elsik C.G."/>
            <person name="Goodisman M.A."/>
            <person name="Liberles D.A."/>
            <person name="Roe R.M."/>
            <person name="Vargo E.L."/>
            <person name="Vilcinskas A."/>
            <person name="Wang J."/>
            <person name="Bornberg-Bauer E."/>
            <person name="Korb J."/>
            <person name="Zhang G."/>
            <person name="Liebig J."/>
        </authorList>
    </citation>
    <scope>NUCLEOTIDE SEQUENCE [LARGE SCALE GENOMIC DNA]</scope>
    <source>
        <tissue evidence="1">Whole organism</tissue>
    </source>
</reference>
<protein>
    <submittedName>
        <fullName evidence="1">Uncharacterized protein</fullName>
    </submittedName>
</protein>
<evidence type="ECO:0000313" key="1">
    <source>
        <dbReference type="EMBL" id="KDR21206.1"/>
    </source>
</evidence>
<keyword evidence="2" id="KW-1185">Reference proteome</keyword>
<gene>
    <name evidence="1" type="ORF">L798_03613</name>
</gene>
<evidence type="ECO:0000313" key="2">
    <source>
        <dbReference type="Proteomes" id="UP000027135"/>
    </source>
</evidence>
<sequence length="39" mass="4310">MTLLIQATRMKKKRLIRSITNMGSSSIMANVELKVCSGV</sequence>
<dbReference type="InParanoid" id="A0A067RBH6"/>
<name>A0A067RBH6_ZOONE</name>
<accession>A0A067RBH6</accession>